<dbReference type="SUPFAM" id="SSF50998">
    <property type="entry name" value="Quinoprotein alcohol dehydrogenase-like"/>
    <property type="match status" value="1"/>
</dbReference>
<dbReference type="Gene3D" id="2.130.10.10">
    <property type="entry name" value="YVTN repeat-like/Quinoprotein amine dehydrogenase"/>
    <property type="match status" value="3"/>
</dbReference>
<dbReference type="InterPro" id="IPR052234">
    <property type="entry name" value="U5_snRNP_Component"/>
</dbReference>
<dbReference type="Proteomes" id="UP000244792">
    <property type="component" value="Chromosome"/>
</dbReference>
<evidence type="ECO:0000256" key="2">
    <source>
        <dbReference type="ARBA" id="ARBA00022737"/>
    </source>
</evidence>
<gene>
    <name evidence="5" type="ORF">TDSAC_0923</name>
</gene>
<keyword evidence="4" id="KW-0472">Membrane</keyword>
<dbReference type="InterPro" id="IPR011047">
    <property type="entry name" value="Quinoprotein_ADH-like_sf"/>
</dbReference>
<dbReference type="KEGG" id="taci:TDSAC_0923"/>
<protein>
    <submittedName>
        <fullName evidence="5">Uncharacterized protein</fullName>
    </submittedName>
</protein>
<dbReference type="PANTHER" id="PTHR44006">
    <property type="entry name" value="U5 SMALL NUCLEAR RIBONUCLEOPROTEIN 40 KDA PROTEIN"/>
    <property type="match status" value="1"/>
</dbReference>
<dbReference type="EMBL" id="CP020921">
    <property type="protein sequence ID" value="AWB10278.1"/>
    <property type="molecule type" value="Genomic_DNA"/>
</dbReference>
<dbReference type="PROSITE" id="PS50082">
    <property type="entry name" value="WD_REPEATS_2"/>
    <property type="match status" value="1"/>
</dbReference>
<evidence type="ECO:0000313" key="6">
    <source>
        <dbReference type="Proteomes" id="UP000244792"/>
    </source>
</evidence>
<dbReference type="AlphaFoldDB" id="A0A2R4W0S0"/>
<dbReference type="InterPro" id="IPR001680">
    <property type="entry name" value="WD40_rpt"/>
</dbReference>
<dbReference type="SMART" id="SM00320">
    <property type="entry name" value="WD40"/>
    <property type="match status" value="4"/>
</dbReference>
<dbReference type="SUPFAM" id="SSF50978">
    <property type="entry name" value="WD40 repeat-like"/>
    <property type="match status" value="1"/>
</dbReference>
<evidence type="ECO:0000256" key="3">
    <source>
        <dbReference type="PROSITE-ProRule" id="PRU00221"/>
    </source>
</evidence>
<dbReference type="OrthoDB" id="464342at2"/>
<reference evidence="5 6" key="1">
    <citation type="submission" date="2017-04" db="EMBL/GenBank/DDBJ databases">
        <title>Genomic insights into metabolism of Thermodesulfobium acidiphilum.</title>
        <authorList>
            <person name="Toshchakov S.V."/>
            <person name="Frolov E.N."/>
            <person name="Kublanov I.V."/>
            <person name="Samarov N.I."/>
            <person name="Novikov A."/>
            <person name="Lebedinsky A.V."/>
            <person name="Bonch-Osmolovskaya E.A."/>
            <person name="Chernyh N.A."/>
        </authorList>
    </citation>
    <scope>NUCLEOTIDE SEQUENCE [LARGE SCALE GENOMIC DNA]</scope>
    <source>
        <strain evidence="5 6">3127-1</strain>
    </source>
</reference>
<organism evidence="5 6">
    <name type="scientific">Thermodesulfobium acidiphilum</name>
    <dbReference type="NCBI Taxonomy" id="1794699"/>
    <lineage>
        <taxon>Bacteria</taxon>
        <taxon>Pseudomonadati</taxon>
        <taxon>Thermodesulfobiota</taxon>
        <taxon>Thermodesulfobiia</taxon>
        <taxon>Thermodesulfobiales</taxon>
        <taxon>Thermodesulfobiaceae</taxon>
        <taxon>Thermodesulfobium</taxon>
    </lineage>
</organism>
<name>A0A2R4W0S0_THEAF</name>
<evidence type="ECO:0000256" key="4">
    <source>
        <dbReference type="SAM" id="Phobius"/>
    </source>
</evidence>
<feature type="transmembrane region" description="Helical" evidence="4">
    <location>
        <begin position="79"/>
        <end position="100"/>
    </location>
</feature>
<keyword evidence="6" id="KW-1185">Reference proteome</keyword>
<evidence type="ECO:0000313" key="5">
    <source>
        <dbReference type="EMBL" id="AWB10278.1"/>
    </source>
</evidence>
<dbReference type="InterPro" id="IPR036322">
    <property type="entry name" value="WD40_repeat_dom_sf"/>
</dbReference>
<dbReference type="InterPro" id="IPR015943">
    <property type="entry name" value="WD40/YVTN_repeat-like_dom_sf"/>
</dbReference>
<dbReference type="Pfam" id="PF00400">
    <property type="entry name" value="WD40"/>
    <property type="match status" value="1"/>
</dbReference>
<dbReference type="PANTHER" id="PTHR44006:SF1">
    <property type="entry name" value="U5 SMALL NUCLEAR RIBONUCLEOPROTEIN 40 KDA PROTEIN"/>
    <property type="match status" value="1"/>
</dbReference>
<proteinExistence type="predicted"/>
<feature type="repeat" description="WD" evidence="3">
    <location>
        <begin position="573"/>
        <end position="606"/>
    </location>
</feature>
<keyword evidence="4" id="KW-0812">Transmembrane</keyword>
<accession>A0A2R4W0S0</accession>
<keyword evidence="4" id="KW-1133">Transmembrane helix</keyword>
<dbReference type="PROSITE" id="PS50294">
    <property type="entry name" value="WD_REPEATS_REGION"/>
    <property type="match status" value="1"/>
</dbReference>
<dbReference type="RefSeq" id="WP_108309091.1">
    <property type="nucleotide sequence ID" value="NZ_CP020921.1"/>
</dbReference>
<evidence type="ECO:0000256" key="1">
    <source>
        <dbReference type="ARBA" id="ARBA00022574"/>
    </source>
</evidence>
<keyword evidence="1 3" id="KW-0853">WD repeat</keyword>
<keyword evidence="2" id="KW-0677">Repeat</keyword>
<sequence length="606" mass="70062">MKSESIKLFDNKNLNISLNSTLLNKIVIRSIEEIDIMGLNTKQEKKPSNANKFYLDILHKIHWNNSYPTSSSISKKAKFLIVGFFNGFINFWSMIDGLYLGKIQLSRNPIISISSCENEELVVVGTWDGYIFVYSILQGKIIYNRKIENKPIRKIHFLNSLDLISYLTDDSKIYFLSLKTNKKLLLYESNLKITAYDIRLNEGLIFLGFINGLIEIFNFNRNVVEDKFFKSRYKILNLSVSNDCKYLLSVDEGHSNSLGLYNLDCLKPICFSDTFGTCLDAKFVNFSDIIISVINSSSNLKVLSKKESLISKVVIVNNKDTLDLLKKEFFEVNDQISTAFITNDTKTICFGTKTGFINIFSLDNNKLINSELIEINVPVKKIFIANGISKSIFINKNGKVYVYNEIYFKNLHILDIKINDSSLFISENNIYWTNNNKKLYTLNFSVENSIIQSFDIDFIPQRIILFKDFFYLSTYDGQIFIFDSVSKKLVDCFHSEIENGKFAVNEKFNIICYYDNKNLKLYDRLGKLLKEIKFNFSKVSLLTFSSDGVHFAFANDDEICLYDLVSSEKLKTFAGHYDKVAYIKFRENSNILLSIGFDKIVNFWKF</sequence>
<dbReference type="GO" id="GO:0003723">
    <property type="term" value="F:RNA binding"/>
    <property type="evidence" value="ECO:0007669"/>
    <property type="project" value="TreeGrafter"/>
</dbReference>